<dbReference type="InterPro" id="IPR017168">
    <property type="entry name" value="CHR-like"/>
</dbReference>
<evidence type="ECO:0000256" key="18">
    <source>
        <dbReference type="PIRSR" id="PIRSR037299-2"/>
    </source>
</evidence>
<keyword evidence="4" id="KW-0336">GPI-anchor</keyword>
<organism evidence="22 23">
    <name type="scientific">Phialemonium atrogriseum</name>
    <dbReference type="NCBI Taxonomy" id="1093897"/>
    <lineage>
        <taxon>Eukaryota</taxon>
        <taxon>Fungi</taxon>
        <taxon>Dikarya</taxon>
        <taxon>Ascomycota</taxon>
        <taxon>Pezizomycotina</taxon>
        <taxon>Sordariomycetes</taxon>
        <taxon>Sordariomycetidae</taxon>
        <taxon>Cephalothecales</taxon>
        <taxon>Cephalothecaceae</taxon>
        <taxon>Phialemonium</taxon>
    </lineage>
</organism>
<keyword evidence="5" id="KW-0328">Glycosyltransferase</keyword>
<evidence type="ECO:0000313" key="22">
    <source>
        <dbReference type="EMBL" id="KAK1767728.1"/>
    </source>
</evidence>
<dbReference type="GO" id="GO:0005975">
    <property type="term" value="P:carbohydrate metabolic process"/>
    <property type="evidence" value="ECO:0007669"/>
    <property type="project" value="InterPro"/>
</dbReference>
<evidence type="ECO:0000256" key="15">
    <source>
        <dbReference type="ARBA" id="ARBA00038074"/>
    </source>
</evidence>
<dbReference type="Gene3D" id="2.60.120.200">
    <property type="match status" value="1"/>
</dbReference>
<feature type="disulfide bond" evidence="18">
    <location>
        <begin position="27"/>
        <end position="35"/>
    </location>
</feature>
<keyword evidence="11" id="KW-0325">Glycoprotein</keyword>
<keyword evidence="7 20" id="KW-0732">Signal</keyword>
<evidence type="ECO:0000256" key="19">
    <source>
        <dbReference type="SAM" id="MobiDB-lite"/>
    </source>
</evidence>
<keyword evidence="23" id="KW-1185">Reference proteome</keyword>
<proteinExistence type="inferred from homology"/>
<evidence type="ECO:0000256" key="13">
    <source>
        <dbReference type="ARBA" id="ARBA00023295"/>
    </source>
</evidence>
<dbReference type="InterPro" id="IPR050546">
    <property type="entry name" value="Glycosyl_Hydrlase_16"/>
</dbReference>
<dbReference type="GO" id="GO:0031505">
    <property type="term" value="P:fungal-type cell wall organization"/>
    <property type="evidence" value="ECO:0007669"/>
    <property type="project" value="TreeGrafter"/>
</dbReference>
<keyword evidence="8 16" id="KW-0378">Hydrolase</keyword>
<dbReference type="AlphaFoldDB" id="A0AAJ0FLV1"/>
<protein>
    <recommendedName>
        <fullName evidence="16">Crh-like protein</fullName>
        <ecNumber evidence="16">3.2.-.-</ecNumber>
    </recommendedName>
</protein>
<gene>
    <name evidence="22" type="ORF">QBC33DRAFT_537128</name>
</gene>
<evidence type="ECO:0000256" key="4">
    <source>
        <dbReference type="ARBA" id="ARBA00022622"/>
    </source>
</evidence>
<dbReference type="GO" id="GO:0009277">
    <property type="term" value="C:fungal-type cell wall"/>
    <property type="evidence" value="ECO:0007669"/>
    <property type="project" value="TreeGrafter"/>
</dbReference>
<evidence type="ECO:0000256" key="9">
    <source>
        <dbReference type="ARBA" id="ARBA00023136"/>
    </source>
</evidence>
<evidence type="ECO:0000256" key="2">
    <source>
        <dbReference type="ARBA" id="ARBA00004196"/>
    </source>
</evidence>
<keyword evidence="12" id="KW-0449">Lipoprotein</keyword>
<dbReference type="InterPro" id="IPR000757">
    <property type="entry name" value="Beta-glucanase-like"/>
</dbReference>
<feature type="active site" description="Proton donor" evidence="17">
    <location>
        <position position="126"/>
    </location>
</feature>
<feature type="active site" description="Nucleophile" evidence="17">
    <location>
        <position position="122"/>
    </location>
</feature>
<feature type="region of interest" description="Disordered" evidence="19">
    <location>
        <begin position="275"/>
        <end position="352"/>
    </location>
</feature>
<evidence type="ECO:0000256" key="10">
    <source>
        <dbReference type="ARBA" id="ARBA00023157"/>
    </source>
</evidence>
<evidence type="ECO:0000256" key="6">
    <source>
        <dbReference type="ARBA" id="ARBA00022679"/>
    </source>
</evidence>
<comment type="catalytic activity">
    <reaction evidence="1">
        <text>Random endo-hydrolysis of N-acetyl-beta-D-glucosaminide (1-&gt;4)-beta-linkages in chitin and chitodextrins.</text>
        <dbReference type="EC" id="3.2.1.14"/>
    </reaction>
</comment>
<evidence type="ECO:0000259" key="21">
    <source>
        <dbReference type="PROSITE" id="PS51762"/>
    </source>
</evidence>
<reference evidence="22" key="1">
    <citation type="submission" date="2023-06" db="EMBL/GenBank/DDBJ databases">
        <title>Genome-scale phylogeny and comparative genomics of the fungal order Sordariales.</title>
        <authorList>
            <consortium name="Lawrence Berkeley National Laboratory"/>
            <person name="Hensen N."/>
            <person name="Bonometti L."/>
            <person name="Westerberg I."/>
            <person name="Brannstrom I.O."/>
            <person name="Guillou S."/>
            <person name="Cros-Aarteil S."/>
            <person name="Calhoun S."/>
            <person name="Haridas S."/>
            <person name="Kuo A."/>
            <person name="Mondo S."/>
            <person name="Pangilinan J."/>
            <person name="Riley R."/>
            <person name="Labutti K."/>
            <person name="Andreopoulos B."/>
            <person name="Lipzen A."/>
            <person name="Chen C."/>
            <person name="Yanf M."/>
            <person name="Daum C."/>
            <person name="Ng V."/>
            <person name="Clum A."/>
            <person name="Steindorff A."/>
            <person name="Ohm R."/>
            <person name="Martin F."/>
            <person name="Silar P."/>
            <person name="Natvig D."/>
            <person name="Lalanne C."/>
            <person name="Gautier V."/>
            <person name="Ament-Velasquez S.L."/>
            <person name="Kruys A."/>
            <person name="Hutchinson M.I."/>
            <person name="Powell A.J."/>
            <person name="Barry K."/>
            <person name="Miller A.N."/>
            <person name="Grigoriev I.V."/>
            <person name="Debuchy R."/>
            <person name="Gladieux P."/>
            <person name="Thoren M.H."/>
            <person name="Johannesson H."/>
        </authorList>
    </citation>
    <scope>NUCLEOTIDE SEQUENCE</scope>
    <source>
        <strain evidence="22">8032-3</strain>
    </source>
</reference>
<sequence>MFSRLISATAVALAATSLVSAQTSSLCNPVKGDKCPADKAVAPTAEVDFTKGASDFFTLADGTTLTYDAQNGAHFKISSDSNAPTITSKQYIFFGKVDVWLKASPGNGIVTSLVLQSDDLDEIDWEWLGGDSAQVQTNYFSKGDDSTYDRGGFSPVSNPQNEWHKYTIDWTNSSLTWLIDDAVVRVLNYADAKGGSTYPQTPMQIKLGTWVAGRKDAAPGTVEWAGGYPNYANGPFIGYYKQVSIINYSNGVKGASEYVYGDSSGTFGSIIVKTGGSTDVDPSPSSSRTSSSTSKTSTSSKTSHSPSASATVSSNSTATAGDSSSTVSGTGPTATGATTTPSTTPTTVPTNAAGNVAVTLGNVAALGAAMFLGSLAL</sequence>
<name>A0AAJ0FLV1_9PEZI</name>
<evidence type="ECO:0000256" key="5">
    <source>
        <dbReference type="ARBA" id="ARBA00022676"/>
    </source>
</evidence>
<evidence type="ECO:0000256" key="7">
    <source>
        <dbReference type="ARBA" id="ARBA00022729"/>
    </source>
</evidence>
<dbReference type="Pfam" id="PF00722">
    <property type="entry name" value="Glyco_hydro_16"/>
    <property type="match status" value="1"/>
</dbReference>
<comment type="similarity">
    <text evidence="15">Belongs to the glycosyl hydrolase 16 family. CRH1 subfamily.</text>
</comment>
<keyword evidence="6" id="KW-0808">Transferase</keyword>
<dbReference type="PANTHER" id="PTHR10963">
    <property type="entry name" value="GLYCOSYL HYDROLASE-RELATED"/>
    <property type="match status" value="1"/>
</dbReference>
<keyword evidence="14" id="KW-0961">Cell wall biogenesis/degradation</keyword>
<keyword evidence="13" id="KW-0326">Glycosidase</keyword>
<feature type="signal peptide" evidence="20">
    <location>
        <begin position="1"/>
        <end position="21"/>
    </location>
</feature>
<dbReference type="PROSITE" id="PS51762">
    <property type="entry name" value="GH16_2"/>
    <property type="match status" value="1"/>
</dbReference>
<keyword evidence="10 18" id="KW-1015">Disulfide bond</keyword>
<evidence type="ECO:0000256" key="17">
    <source>
        <dbReference type="PIRSR" id="PIRSR037299-1"/>
    </source>
</evidence>
<dbReference type="PANTHER" id="PTHR10963:SF68">
    <property type="entry name" value="GLYCOSIDASE CRH1-RELATED"/>
    <property type="match status" value="1"/>
</dbReference>
<dbReference type="SUPFAM" id="SSF49899">
    <property type="entry name" value="Concanavalin A-like lectins/glucanases"/>
    <property type="match status" value="1"/>
</dbReference>
<dbReference type="EC" id="3.2.-.-" evidence="16"/>
<feature type="domain" description="GH16" evidence="21">
    <location>
        <begin position="37"/>
        <end position="240"/>
    </location>
</feature>
<dbReference type="CDD" id="cd02183">
    <property type="entry name" value="GH16_fungal_CRH1_transglycosylase"/>
    <property type="match status" value="1"/>
</dbReference>
<evidence type="ECO:0000313" key="23">
    <source>
        <dbReference type="Proteomes" id="UP001244011"/>
    </source>
</evidence>
<dbReference type="GO" id="GO:0098552">
    <property type="term" value="C:side of membrane"/>
    <property type="evidence" value="ECO:0007669"/>
    <property type="project" value="UniProtKB-KW"/>
</dbReference>
<evidence type="ECO:0000256" key="1">
    <source>
        <dbReference type="ARBA" id="ARBA00000822"/>
    </source>
</evidence>
<dbReference type="PIRSF" id="PIRSF037299">
    <property type="entry name" value="Glycosidase_CRH1_prd"/>
    <property type="match status" value="1"/>
</dbReference>
<evidence type="ECO:0000256" key="16">
    <source>
        <dbReference type="PIRNR" id="PIRNR037299"/>
    </source>
</evidence>
<dbReference type="GO" id="GO:0008843">
    <property type="term" value="F:endochitinase activity"/>
    <property type="evidence" value="ECO:0007669"/>
    <property type="project" value="UniProtKB-EC"/>
</dbReference>
<accession>A0AAJ0FLV1</accession>
<evidence type="ECO:0000256" key="14">
    <source>
        <dbReference type="ARBA" id="ARBA00023316"/>
    </source>
</evidence>
<comment type="subcellular location">
    <subcellularLocation>
        <location evidence="2">Cell envelope</location>
    </subcellularLocation>
    <subcellularLocation>
        <location evidence="3">Membrane</location>
        <topology evidence="3">Lipid-anchor</topology>
        <topology evidence="3">GPI-anchor</topology>
    </subcellularLocation>
</comment>
<dbReference type="GO" id="GO:0016757">
    <property type="term" value="F:glycosyltransferase activity"/>
    <property type="evidence" value="ECO:0007669"/>
    <property type="project" value="UniProtKB-KW"/>
</dbReference>
<feature type="compositionally biased region" description="Low complexity" evidence="19">
    <location>
        <begin position="283"/>
        <end position="352"/>
    </location>
</feature>
<dbReference type="InterPro" id="IPR013320">
    <property type="entry name" value="ConA-like_dom_sf"/>
</dbReference>
<dbReference type="GeneID" id="85310955"/>
<feature type="chain" id="PRO_5042481782" description="Crh-like protein" evidence="20">
    <location>
        <begin position="22"/>
        <end position="377"/>
    </location>
</feature>
<dbReference type="Proteomes" id="UP001244011">
    <property type="component" value="Unassembled WGS sequence"/>
</dbReference>
<evidence type="ECO:0000256" key="12">
    <source>
        <dbReference type="ARBA" id="ARBA00023288"/>
    </source>
</evidence>
<keyword evidence="9 16" id="KW-0472">Membrane</keyword>
<evidence type="ECO:0000256" key="3">
    <source>
        <dbReference type="ARBA" id="ARBA00004589"/>
    </source>
</evidence>
<dbReference type="EMBL" id="MU839007">
    <property type="protein sequence ID" value="KAK1767728.1"/>
    <property type="molecule type" value="Genomic_DNA"/>
</dbReference>
<evidence type="ECO:0000256" key="8">
    <source>
        <dbReference type="ARBA" id="ARBA00022801"/>
    </source>
</evidence>
<evidence type="ECO:0000256" key="20">
    <source>
        <dbReference type="SAM" id="SignalP"/>
    </source>
</evidence>
<evidence type="ECO:0000256" key="11">
    <source>
        <dbReference type="ARBA" id="ARBA00023180"/>
    </source>
</evidence>
<comment type="caution">
    <text evidence="22">The sequence shown here is derived from an EMBL/GenBank/DDBJ whole genome shotgun (WGS) entry which is preliminary data.</text>
</comment>
<dbReference type="RefSeq" id="XP_060283941.1">
    <property type="nucleotide sequence ID" value="XM_060427768.1"/>
</dbReference>